<protein>
    <submittedName>
        <fullName evidence="1">Uncharacterized protein</fullName>
    </submittedName>
</protein>
<proteinExistence type="predicted"/>
<reference evidence="1" key="1">
    <citation type="submission" date="2022-10" db="EMBL/GenBank/DDBJ databases">
        <title>Culturing micro-colonial fungi from biological soil crusts in the Mojave desert and describing Neophaeococcomyces mojavensis, and introducing the new genera and species Taxawa tesnikishii.</title>
        <authorList>
            <person name="Kurbessoian T."/>
            <person name="Stajich J.E."/>
        </authorList>
    </citation>
    <scope>NUCLEOTIDE SEQUENCE</scope>
    <source>
        <strain evidence="1">JES_115</strain>
    </source>
</reference>
<keyword evidence="2" id="KW-1185">Reference proteome</keyword>
<comment type="caution">
    <text evidence="1">The sequence shown here is derived from an EMBL/GenBank/DDBJ whole genome shotgun (WGS) entry which is preliminary data.</text>
</comment>
<sequence>MENVDPIQRSLNAVTKRLQKLSFLKNISASRLPSQATSEGPASPTEPHPYRSRNLASPLNFGVKPKRAGSQRRRPLITHATSVLTGDHYDGLGQTLPEGLSRSLEELESFFLCCCRAWVRMAAERGFQTFSHGHQDLVLAVDFNFYGTRMVTASSDHRLKVWDRKDDTWSLVDTWRGHDAEIVDVKWNGPFMGEVLGSIGEDGRFNLWEEDPTEPPNSGLRFKRVYSLPSETKVPFMSLDFKNIMHETYLALITRDGYLSVYEPVDQDSFSEWKAMAETYVCPTPSRQEETSFKVCFHHEKLPCWKAIMAGLDRKALSLAVAAMDVVKIYRQDTKDRRFYEAVELKGARDLIRDVAWANGSMRGFDVIATASKDGAIRIYELYTPHPAQAAEAGESAPSSSSASEVTVSPRARAGKPAPSGIGAGLAGASRAREGAQENEKHPGRIKHVVKLVAELTKHHGAVWRLSFSQMGDLLVSTGDDGTIITWKRAVNNQWLEYAEIDAAKEHASQRDRTAQPPTTMPAEDENDAVIPVIHITTPDSPRKRDIFKRSVRRKLGRRPSISTRQAYIHPLEESPGRRMRHTDDYLTERNPNPKTGLITPEVVSANSSTLEVADMPTPESPGAALALRVPAAYSEARRSRQEHRWRANKDGWYYVGRSPSPAVKASRGNTSDSSQESFHSDRFAVITPALDEPRKPLAPEGKTAEQVAAYEHYARRARLSQASKYLTAPLSFIVLVSFMIAEFT</sequence>
<dbReference type="Proteomes" id="UP001172680">
    <property type="component" value="Unassembled WGS sequence"/>
</dbReference>
<dbReference type="EMBL" id="JAPDRP010000026">
    <property type="protein sequence ID" value="KAJ9635929.1"/>
    <property type="molecule type" value="Genomic_DNA"/>
</dbReference>
<accession>A0ACC2YKM2</accession>
<gene>
    <name evidence="1" type="ORF">H2199_008283</name>
</gene>
<organism evidence="1 2">
    <name type="scientific">Coniosporium tulheliwenetii</name>
    <dbReference type="NCBI Taxonomy" id="3383036"/>
    <lineage>
        <taxon>Eukaryota</taxon>
        <taxon>Fungi</taxon>
        <taxon>Dikarya</taxon>
        <taxon>Ascomycota</taxon>
        <taxon>Pezizomycotina</taxon>
        <taxon>Dothideomycetes</taxon>
        <taxon>Dothideomycetes incertae sedis</taxon>
        <taxon>Coniosporium</taxon>
    </lineage>
</organism>
<evidence type="ECO:0000313" key="1">
    <source>
        <dbReference type="EMBL" id="KAJ9635929.1"/>
    </source>
</evidence>
<evidence type="ECO:0000313" key="2">
    <source>
        <dbReference type="Proteomes" id="UP001172680"/>
    </source>
</evidence>
<name>A0ACC2YKM2_9PEZI</name>